<name>A0A7G9QPX1_9GAMM</name>
<keyword evidence="6" id="KW-0378">Hydrolase</keyword>
<keyword evidence="4" id="KW-0325">Glycoprotein</keyword>
<comment type="subcellular location">
    <subcellularLocation>
        <location evidence="1">Endoplasmic reticulum</location>
    </subcellularLocation>
</comment>
<dbReference type="PANTHER" id="PTHR45679">
    <property type="entry name" value="ER DEGRADATION-ENHANCING ALPHA-MANNOSIDASE-LIKE PROTEIN 2"/>
    <property type="match status" value="1"/>
</dbReference>
<keyword evidence="7" id="KW-1185">Reference proteome</keyword>
<proteinExistence type="inferred from homology"/>
<dbReference type="InterPro" id="IPR012341">
    <property type="entry name" value="6hp_glycosidase-like_sf"/>
</dbReference>
<dbReference type="InterPro" id="IPR036026">
    <property type="entry name" value="Seven-hairpin_glycosidases"/>
</dbReference>
<dbReference type="Pfam" id="PF01532">
    <property type="entry name" value="Glyco_hydro_47"/>
    <property type="match status" value="1"/>
</dbReference>
<evidence type="ECO:0000313" key="6">
    <source>
        <dbReference type="EMBL" id="QNN45396.1"/>
    </source>
</evidence>
<evidence type="ECO:0000313" key="7">
    <source>
        <dbReference type="Proteomes" id="UP000515977"/>
    </source>
</evidence>
<dbReference type="SUPFAM" id="SSF48225">
    <property type="entry name" value="Seven-hairpin glycosidases"/>
    <property type="match status" value="1"/>
</dbReference>
<sequence>MTRALRTAPLVAALLLALSACNGQAPAASAPAAATATAGPAALAEVPKVDDVEAARLAEQVRAEVRHAWQGYMQYAKGHDDLKPISAAPRDWYPVPLLMSPVDALDTLLLLGMDKEANEARELIVTQLSFDQDIDVQNFEVTIRLLGGLLSGYQMTGDKRLLALADDLGTRLSPVFDSPTGLPYTHVNLRTGKVSGKVSNPAETGTLLLEFGTLAKLTGKQAYYDKAKRALMETYKRRSKIGLVGLNIDVETGKWTNTDSSIAGGIDSYYEYLLKCWKLFGDEDCKRMWDDSIGPVNKYLADEVRDGELWYGHADMDSGQRTSTTYGALDAFMPGLLALGGDLDRAKRLQESGLKMWRLHGIEPESLDYAAMDVRSPGYALRPEIVESAYYLHHYTGDARYRGMGKVFFEDFVRATRTEHGFAALKDVRTKEKLDSMESFLFAETFKYYYLLFAPATALDFDGIVFNTEAHPLKRTW</sequence>
<dbReference type="Gene3D" id="1.50.10.10">
    <property type="match status" value="1"/>
</dbReference>
<evidence type="ECO:0000256" key="1">
    <source>
        <dbReference type="ARBA" id="ARBA00004240"/>
    </source>
</evidence>
<dbReference type="InterPro" id="IPR001382">
    <property type="entry name" value="Glyco_hydro_47"/>
</dbReference>
<dbReference type="GO" id="GO:1904380">
    <property type="term" value="P:endoplasmic reticulum mannose trimming"/>
    <property type="evidence" value="ECO:0007669"/>
    <property type="project" value="InterPro"/>
</dbReference>
<evidence type="ECO:0000256" key="3">
    <source>
        <dbReference type="ARBA" id="ARBA00022824"/>
    </source>
</evidence>
<evidence type="ECO:0000256" key="2">
    <source>
        <dbReference type="ARBA" id="ARBA00007658"/>
    </source>
</evidence>
<organism evidence="6 7">
    <name type="scientific">Thermomonas brevis</name>
    <dbReference type="NCBI Taxonomy" id="215691"/>
    <lineage>
        <taxon>Bacteria</taxon>
        <taxon>Pseudomonadati</taxon>
        <taxon>Pseudomonadota</taxon>
        <taxon>Gammaproteobacteria</taxon>
        <taxon>Lysobacterales</taxon>
        <taxon>Lysobacteraceae</taxon>
        <taxon>Thermomonas</taxon>
    </lineage>
</organism>
<protein>
    <submittedName>
        <fullName evidence="6">Glycoside hydrolase family 47 protein</fullName>
    </submittedName>
</protein>
<dbReference type="GO" id="GO:0005509">
    <property type="term" value="F:calcium ion binding"/>
    <property type="evidence" value="ECO:0007669"/>
    <property type="project" value="InterPro"/>
</dbReference>
<dbReference type="InterPro" id="IPR044674">
    <property type="entry name" value="EDEM1/2/3"/>
</dbReference>
<evidence type="ECO:0000256" key="4">
    <source>
        <dbReference type="ARBA" id="ARBA00023180"/>
    </source>
</evidence>
<dbReference type="PANTHER" id="PTHR45679:SF6">
    <property type="entry name" value="ER DEGRADATION-ENHANCING ALPHA-MANNOSIDASE-LIKE PROTEIN 2"/>
    <property type="match status" value="1"/>
</dbReference>
<evidence type="ECO:0000256" key="5">
    <source>
        <dbReference type="SAM" id="SignalP"/>
    </source>
</evidence>
<dbReference type="GO" id="GO:0004571">
    <property type="term" value="F:mannosyl-oligosaccharide 1,2-alpha-mannosidase activity"/>
    <property type="evidence" value="ECO:0007669"/>
    <property type="project" value="InterPro"/>
</dbReference>
<dbReference type="PRINTS" id="PR00747">
    <property type="entry name" value="GLYHDRLASE47"/>
</dbReference>
<dbReference type="RefSeq" id="WP_187569162.1">
    <property type="nucleotide sequence ID" value="NZ_CP060711.1"/>
</dbReference>
<dbReference type="KEGG" id="tbv:H9L17_09135"/>
<feature type="signal peptide" evidence="5">
    <location>
        <begin position="1"/>
        <end position="27"/>
    </location>
</feature>
<keyword evidence="5" id="KW-0732">Signal</keyword>
<keyword evidence="3" id="KW-0256">Endoplasmic reticulum</keyword>
<dbReference type="GO" id="GO:0005975">
    <property type="term" value="P:carbohydrate metabolic process"/>
    <property type="evidence" value="ECO:0007669"/>
    <property type="project" value="InterPro"/>
</dbReference>
<comment type="similarity">
    <text evidence="2">Belongs to the glycosyl hydrolase 47 family.</text>
</comment>
<dbReference type="Proteomes" id="UP000515977">
    <property type="component" value="Chromosome"/>
</dbReference>
<dbReference type="PROSITE" id="PS51257">
    <property type="entry name" value="PROKAR_LIPOPROTEIN"/>
    <property type="match status" value="1"/>
</dbReference>
<dbReference type="EMBL" id="CP060711">
    <property type="protein sequence ID" value="QNN45396.1"/>
    <property type="molecule type" value="Genomic_DNA"/>
</dbReference>
<gene>
    <name evidence="6" type="ORF">H9L17_09135</name>
</gene>
<reference evidence="6 7" key="1">
    <citation type="submission" date="2020-08" db="EMBL/GenBank/DDBJ databases">
        <title>Genome sequence of Thermomonas brevis KACC 16975T.</title>
        <authorList>
            <person name="Hyun D.-W."/>
            <person name="Bae J.-W."/>
        </authorList>
    </citation>
    <scope>NUCLEOTIDE SEQUENCE [LARGE SCALE GENOMIC DNA]</scope>
    <source>
        <strain evidence="6 7">KACC 16975</strain>
    </source>
</reference>
<dbReference type="GO" id="GO:0016020">
    <property type="term" value="C:membrane"/>
    <property type="evidence" value="ECO:0007669"/>
    <property type="project" value="InterPro"/>
</dbReference>
<dbReference type="AlphaFoldDB" id="A0A7G9QPX1"/>
<accession>A0A7G9QPX1</accession>
<feature type="chain" id="PRO_5028832801" evidence="5">
    <location>
        <begin position="28"/>
        <end position="477"/>
    </location>
</feature>